<evidence type="ECO:0000313" key="3">
    <source>
        <dbReference type="Proteomes" id="UP000639403"/>
    </source>
</evidence>
<reference evidence="2" key="2">
    <citation type="journal article" name="Front. Microbiol.">
        <title>Degradative Capacity of Two Strains of Rhodonia placenta: From Phenotype to Genotype.</title>
        <authorList>
            <person name="Kolle M."/>
            <person name="Horta M.A.C."/>
            <person name="Nowrousian M."/>
            <person name="Ohm R.A."/>
            <person name="Benz J.P."/>
            <person name="Pilgard A."/>
        </authorList>
    </citation>
    <scope>NUCLEOTIDE SEQUENCE</scope>
    <source>
        <strain evidence="2">FPRL280</strain>
    </source>
</reference>
<feature type="region of interest" description="Disordered" evidence="1">
    <location>
        <begin position="76"/>
        <end position="96"/>
    </location>
</feature>
<organism evidence="2 3">
    <name type="scientific">Rhodonia placenta</name>
    <dbReference type="NCBI Taxonomy" id="104341"/>
    <lineage>
        <taxon>Eukaryota</taxon>
        <taxon>Fungi</taxon>
        <taxon>Dikarya</taxon>
        <taxon>Basidiomycota</taxon>
        <taxon>Agaricomycotina</taxon>
        <taxon>Agaricomycetes</taxon>
        <taxon>Polyporales</taxon>
        <taxon>Adustoporiaceae</taxon>
        <taxon>Rhodonia</taxon>
    </lineage>
</organism>
<evidence type="ECO:0000313" key="2">
    <source>
        <dbReference type="EMBL" id="KAF9801202.1"/>
    </source>
</evidence>
<evidence type="ECO:0000256" key="1">
    <source>
        <dbReference type="SAM" id="MobiDB-lite"/>
    </source>
</evidence>
<dbReference type="EMBL" id="JADOXO010000695">
    <property type="protein sequence ID" value="KAF9801202.1"/>
    <property type="molecule type" value="Genomic_DNA"/>
</dbReference>
<dbReference type="AlphaFoldDB" id="A0A8H7NSZ7"/>
<comment type="caution">
    <text evidence="2">The sequence shown here is derived from an EMBL/GenBank/DDBJ whole genome shotgun (WGS) entry which is preliminary data.</text>
</comment>
<dbReference type="Proteomes" id="UP000639403">
    <property type="component" value="Unassembled WGS sequence"/>
</dbReference>
<sequence>MDAWWMGRITEWGTNIKNERWRPFISKTIRLDKARFGQTLQSCLEPLPTGYVPMPHYGEGREQALSEEAHRELNDAIPPPQADAMRPSLGLLSSYF</sequence>
<accession>A0A8H7NSZ7</accession>
<protein>
    <submittedName>
        <fullName evidence="2">Uncharacterized protein</fullName>
    </submittedName>
</protein>
<gene>
    <name evidence="2" type="ORF">IEO21_10182</name>
</gene>
<reference evidence="2" key="1">
    <citation type="submission" date="2020-11" db="EMBL/GenBank/DDBJ databases">
        <authorList>
            <person name="Koelle M."/>
            <person name="Horta M.A.C."/>
            <person name="Nowrousian M."/>
            <person name="Ohm R.A."/>
            <person name="Benz P."/>
            <person name="Pilgard A."/>
        </authorList>
    </citation>
    <scope>NUCLEOTIDE SEQUENCE</scope>
    <source>
        <strain evidence="2">FPRL280</strain>
    </source>
</reference>
<proteinExistence type="predicted"/>
<name>A0A8H7NSZ7_9APHY</name>